<dbReference type="SMART" id="SM00382">
    <property type="entry name" value="AAA"/>
    <property type="match status" value="1"/>
</dbReference>
<dbReference type="GO" id="GO:0005524">
    <property type="term" value="F:ATP binding"/>
    <property type="evidence" value="ECO:0007669"/>
    <property type="project" value="UniProtKB-KW"/>
</dbReference>
<dbReference type="PROSITE" id="PS50893">
    <property type="entry name" value="ABC_TRANSPORTER_2"/>
    <property type="match status" value="1"/>
</dbReference>
<dbReference type="GO" id="GO:0046677">
    <property type="term" value="P:response to antibiotic"/>
    <property type="evidence" value="ECO:0007669"/>
    <property type="project" value="UniProtKB-KW"/>
</dbReference>
<keyword evidence="5" id="KW-0046">Antibiotic resistance</keyword>
<dbReference type="SUPFAM" id="SSF52540">
    <property type="entry name" value="P-loop containing nucleoside triphosphate hydrolases"/>
    <property type="match status" value="1"/>
</dbReference>
<organism evidence="7 8">
    <name type="scientific">Streptomyces sparsogenes DSM 40356</name>
    <dbReference type="NCBI Taxonomy" id="1331668"/>
    <lineage>
        <taxon>Bacteria</taxon>
        <taxon>Bacillati</taxon>
        <taxon>Actinomycetota</taxon>
        <taxon>Actinomycetes</taxon>
        <taxon>Kitasatosporales</taxon>
        <taxon>Streptomycetaceae</taxon>
        <taxon>Streptomyces</taxon>
    </lineage>
</organism>
<protein>
    <submittedName>
        <fullName evidence="7">ABC transporter</fullName>
    </submittedName>
</protein>
<comment type="caution">
    <text evidence="7">The sequence shown here is derived from an EMBL/GenBank/DDBJ whole genome shotgun (WGS) entry which is preliminary data.</text>
</comment>
<dbReference type="GeneID" id="96742817"/>
<evidence type="ECO:0000259" key="6">
    <source>
        <dbReference type="PROSITE" id="PS50893"/>
    </source>
</evidence>
<dbReference type="GO" id="GO:0016887">
    <property type="term" value="F:ATP hydrolysis activity"/>
    <property type="evidence" value="ECO:0007669"/>
    <property type="project" value="InterPro"/>
</dbReference>
<dbReference type="InterPro" id="IPR027417">
    <property type="entry name" value="P-loop_NTPase"/>
</dbReference>
<dbReference type="RefSeq" id="WP_065960302.1">
    <property type="nucleotide sequence ID" value="NZ_ASQP01000525.1"/>
</dbReference>
<evidence type="ECO:0000256" key="2">
    <source>
        <dbReference type="ARBA" id="ARBA00022448"/>
    </source>
</evidence>
<dbReference type="GO" id="GO:0005886">
    <property type="term" value="C:plasma membrane"/>
    <property type="evidence" value="ECO:0007669"/>
    <property type="project" value="UniProtKB-SubCell"/>
</dbReference>
<dbReference type="InterPro" id="IPR017871">
    <property type="entry name" value="ABC_transporter-like_CS"/>
</dbReference>
<dbReference type="STRING" id="67365.GCA_001704635_05206"/>
<proteinExistence type="predicted"/>
<evidence type="ECO:0000256" key="5">
    <source>
        <dbReference type="ARBA" id="ARBA00023251"/>
    </source>
</evidence>
<dbReference type="Gene3D" id="3.40.50.300">
    <property type="entry name" value="P-loop containing nucleotide triphosphate hydrolases"/>
    <property type="match status" value="1"/>
</dbReference>
<evidence type="ECO:0000313" key="8">
    <source>
        <dbReference type="Proteomes" id="UP000186168"/>
    </source>
</evidence>
<gene>
    <name evidence="7" type="ORF">SPAR_40417</name>
</gene>
<reference evidence="7 8" key="1">
    <citation type="submission" date="2013-05" db="EMBL/GenBank/DDBJ databases">
        <title>Genome sequence of Streptomyces sparsogenes DSM 40356.</title>
        <authorList>
            <person name="Coyne S."/>
            <person name="Seebeck F.P."/>
        </authorList>
    </citation>
    <scope>NUCLEOTIDE SEQUENCE [LARGE SCALE GENOMIC DNA]</scope>
    <source>
        <strain evidence="7 8">DSM 40356</strain>
    </source>
</reference>
<name>A0A1R1S5V7_9ACTN</name>
<comment type="subcellular location">
    <subcellularLocation>
        <location evidence="1">Cell membrane</location>
        <topology evidence="1">Peripheral membrane protein</topology>
    </subcellularLocation>
</comment>
<sequence>MGDGHVVYEIREVTKRFPGAERPANDDISLTIEQGEFFGMLGSNGAGKTTLIKQMVGLLRSDSGSIRLFGKDVLADPVFTSMRVSYMPQTAFALNSLKASEALYVTAHLRGLGRREARRRRDELIERLDIGGMRDKVVRRMSGGERRLLQLAVALVADLPVLILDEPTNELDPARRRMVWDLLRELNHEQGQTIVLITHNALEAEQVIERVGILREGRLVAVGRPAELKSGLAKTLSVHLTLRDGTTAELPDYLEVQSRHRGKVVAQVSRTDVARLTSDLDLDEFLEFRLQSKTLEEVYFEYGN</sequence>
<dbReference type="InterPro" id="IPR050763">
    <property type="entry name" value="ABC_transporter_ATP-binding"/>
</dbReference>
<accession>A0A1R1S5V7</accession>
<dbReference type="PANTHER" id="PTHR42711:SF19">
    <property type="entry name" value="DOXORUBICIN RESISTANCE ATP-BINDING PROTEIN DRRA"/>
    <property type="match status" value="1"/>
</dbReference>
<keyword evidence="8" id="KW-1185">Reference proteome</keyword>
<feature type="domain" description="ABC transporter" evidence="6">
    <location>
        <begin position="8"/>
        <end position="241"/>
    </location>
</feature>
<evidence type="ECO:0000256" key="1">
    <source>
        <dbReference type="ARBA" id="ARBA00004202"/>
    </source>
</evidence>
<evidence type="ECO:0000256" key="3">
    <source>
        <dbReference type="ARBA" id="ARBA00022741"/>
    </source>
</evidence>
<evidence type="ECO:0000256" key="4">
    <source>
        <dbReference type="ARBA" id="ARBA00022840"/>
    </source>
</evidence>
<dbReference type="Proteomes" id="UP000186168">
    <property type="component" value="Unassembled WGS sequence"/>
</dbReference>
<keyword evidence="3" id="KW-0547">Nucleotide-binding</keyword>
<dbReference type="EMBL" id="ASQP01000525">
    <property type="protein sequence ID" value="OMI33623.1"/>
    <property type="molecule type" value="Genomic_DNA"/>
</dbReference>
<evidence type="ECO:0000313" key="7">
    <source>
        <dbReference type="EMBL" id="OMI33623.1"/>
    </source>
</evidence>
<dbReference type="Pfam" id="PF00005">
    <property type="entry name" value="ABC_tran"/>
    <property type="match status" value="1"/>
</dbReference>
<dbReference type="InterPro" id="IPR003439">
    <property type="entry name" value="ABC_transporter-like_ATP-bd"/>
</dbReference>
<dbReference type="PROSITE" id="PS00211">
    <property type="entry name" value="ABC_TRANSPORTER_1"/>
    <property type="match status" value="1"/>
</dbReference>
<keyword evidence="4" id="KW-0067">ATP-binding</keyword>
<dbReference type="InterPro" id="IPR003593">
    <property type="entry name" value="AAA+_ATPase"/>
</dbReference>
<dbReference type="AlphaFoldDB" id="A0A1R1S5V7"/>
<dbReference type="PANTHER" id="PTHR42711">
    <property type="entry name" value="ABC TRANSPORTER ATP-BINDING PROTEIN"/>
    <property type="match status" value="1"/>
</dbReference>
<dbReference type="CDD" id="cd03230">
    <property type="entry name" value="ABC_DR_subfamily_A"/>
    <property type="match status" value="1"/>
</dbReference>
<keyword evidence="2" id="KW-0813">Transport</keyword>